<protein>
    <submittedName>
        <fullName evidence="16">TonB-dependent receptor</fullName>
    </submittedName>
</protein>
<dbReference type="GO" id="GO:0009279">
    <property type="term" value="C:cell outer membrane"/>
    <property type="evidence" value="ECO:0007669"/>
    <property type="project" value="UniProtKB-SubCell"/>
</dbReference>
<keyword evidence="17" id="KW-1185">Reference proteome</keyword>
<evidence type="ECO:0000256" key="3">
    <source>
        <dbReference type="ARBA" id="ARBA00022448"/>
    </source>
</evidence>
<dbReference type="Gene3D" id="2.40.170.20">
    <property type="entry name" value="TonB-dependent receptor, beta-barrel domain"/>
    <property type="match status" value="1"/>
</dbReference>
<dbReference type="SUPFAM" id="SSF56935">
    <property type="entry name" value="Porins"/>
    <property type="match status" value="1"/>
</dbReference>
<sequence>MKTELLVTCLVASAALPGFVQAQTAAKTTDIGSVNATGVADGPARSPDDGPSATGVTGKELGGGLMIDESGAKSKSSVTSDFIQKQQGSADVFQILKYAPGATAAAGDAWGINQGVISVRGLEGGQLGFHFEGMPMSVSSNWSAFPGQWIDTENTDIVSLTQGSADLSSPDVNASGGVVDIYLHNPSKERGGLISVSGGSNNAKRVFVRGETGEIGQTGLRAFASFSHIDADHFRGPGSDTRDHFALGAVQEWGGGSRTKLALTYTKIDRDTYKNPTLAQWNAGGVKGAATNYSSTYTAGDTSYYKLLSNPWENLLVSLPTDIKVNDKLALNFTPYLFYGYGASGSASVLNENSVGYGNTVNAVDLNNNGTTTDRNVIFYNPIPERNTRVGGTLKGTYQLDNHTLTAGVWYQYSVDKLYRPYSTVNADGTPADASGETNLIRTTSGAVVNQWYQHTKDKFGSIFIGDTINLMGDKLAFDIGGKQMFLKREGYNEVPSPITYNEAKHNPFLPSLAARYKFDDRNSVFASLSKGYRILPEGSLYPRYSASTGALTTAANPNQPSETSTTVEAGYRYQDELVSLSSTLFHYQFKNRQISAAVCDPGCVTTPIDGGKQSGTGVDFEAGLRPINHFRPYASLELLHTRIDSDIAVAGDYLPTTGKNAVRAPKVQAAVAVDYDVGRWFANVGIKYVGEQYSTFMNDEKIPSYVTGDVAVGYRFASFNGIRKPELRLNIMNVGNVKYLSGVYSATTNAKATTGTNGSTIAASAPSYLIANPLAVMLTFSAAF</sequence>
<keyword evidence="9 10" id="KW-0998">Cell outer membrane</keyword>
<feature type="region of interest" description="Disordered" evidence="12">
    <location>
        <begin position="34"/>
        <end position="62"/>
    </location>
</feature>
<gene>
    <name evidence="16" type="ORF">GT347_06355</name>
</gene>
<organism evidence="16 17">
    <name type="scientific">Xylophilus rhododendri</name>
    <dbReference type="NCBI Taxonomy" id="2697032"/>
    <lineage>
        <taxon>Bacteria</taxon>
        <taxon>Pseudomonadati</taxon>
        <taxon>Pseudomonadota</taxon>
        <taxon>Betaproteobacteria</taxon>
        <taxon>Burkholderiales</taxon>
        <taxon>Xylophilus</taxon>
    </lineage>
</organism>
<feature type="domain" description="TonB-dependent receptor plug" evidence="15">
    <location>
        <begin position="72"/>
        <end position="178"/>
    </location>
</feature>
<evidence type="ECO:0000256" key="2">
    <source>
        <dbReference type="ARBA" id="ARBA00009810"/>
    </source>
</evidence>
<dbReference type="InterPro" id="IPR000531">
    <property type="entry name" value="Beta-barrel_TonB"/>
</dbReference>
<feature type="signal peptide" evidence="13">
    <location>
        <begin position="1"/>
        <end position="22"/>
    </location>
</feature>
<dbReference type="RefSeq" id="WP_160551162.1">
    <property type="nucleotide sequence ID" value="NZ_CP047650.1"/>
</dbReference>
<evidence type="ECO:0000256" key="10">
    <source>
        <dbReference type="PROSITE-ProRule" id="PRU01360"/>
    </source>
</evidence>
<feature type="chain" id="PRO_5032851085" evidence="13">
    <location>
        <begin position="23"/>
        <end position="785"/>
    </location>
</feature>
<evidence type="ECO:0000256" key="13">
    <source>
        <dbReference type="SAM" id="SignalP"/>
    </source>
</evidence>
<dbReference type="PANTHER" id="PTHR30442:SF0">
    <property type="entry name" value="FE(3+) DICITRATE TRANSPORT PROTEIN FECA"/>
    <property type="match status" value="1"/>
</dbReference>
<dbReference type="InterPro" id="IPR012910">
    <property type="entry name" value="Plug_dom"/>
</dbReference>
<dbReference type="EMBL" id="CP047650">
    <property type="protein sequence ID" value="QHI97644.1"/>
    <property type="molecule type" value="Genomic_DNA"/>
</dbReference>
<reference evidence="16 17" key="1">
    <citation type="submission" date="2020-01" db="EMBL/GenBank/DDBJ databases">
        <title>Genome sequencing of strain KACC 21265.</title>
        <authorList>
            <person name="Heo J."/>
            <person name="Kim S.-J."/>
            <person name="Kim J.-S."/>
            <person name="Hong S.-B."/>
            <person name="Kwon S.-W."/>
        </authorList>
    </citation>
    <scope>NUCLEOTIDE SEQUENCE [LARGE SCALE GENOMIC DNA]</scope>
    <source>
        <strain evidence="16 17">KACC 21265</strain>
    </source>
</reference>
<keyword evidence="7 10" id="KW-0472">Membrane</keyword>
<keyword evidence="13" id="KW-0732">Signal</keyword>
<evidence type="ECO:0000256" key="8">
    <source>
        <dbReference type="ARBA" id="ARBA00023170"/>
    </source>
</evidence>
<accession>A0A857J168</accession>
<evidence type="ECO:0000313" key="16">
    <source>
        <dbReference type="EMBL" id="QHI97644.1"/>
    </source>
</evidence>
<evidence type="ECO:0000256" key="11">
    <source>
        <dbReference type="RuleBase" id="RU003357"/>
    </source>
</evidence>
<dbReference type="AlphaFoldDB" id="A0A857J168"/>
<dbReference type="Pfam" id="PF07715">
    <property type="entry name" value="Plug"/>
    <property type="match status" value="1"/>
</dbReference>
<evidence type="ECO:0000256" key="12">
    <source>
        <dbReference type="SAM" id="MobiDB-lite"/>
    </source>
</evidence>
<dbReference type="InterPro" id="IPR039426">
    <property type="entry name" value="TonB-dep_rcpt-like"/>
</dbReference>
<dbReference type="Proteomes" id="UP000464787">
    <property type="component" value="Chromosome"/>
</dbReference>
<keyword evidence="3 10" id="KW-0813">Transport</keyword>
<keyword evidence="4 10" id="KW-1134">Transmembrane beta strand</keyword>
<keyword evidence="5 10" id="KW-0812">Transmembrane</keyword>
<feature type="domain" description="TonB-dependent receptor-like beta-barrel" evidence="14">
    <location>
        <begin position="263"/>
        <end position="735"/>
    </location>
</feature>
<dbReference type="Pfam" id="PF00593">
    <property type="entry name" value="TonB_dep_Rec_b-barrel"/>
    <property type="match status" value="1"/>
</dbReference>
<evidence type="ECO:0000256" key="6">
    <source>
        <dbReference type="ARBA" id="ARBA00023077"/>
    </source>
</evidence>
<evidence type="ECO:0000313" key="17">
    <source>
        <dbReference type="Proteomes" id="UP000464787"/>
    </source>
</evidence>
<evidence type="ECO:0000256" key="9">
    <source>
        <dbReference type="ARBA" id="ARBA00023237"/>
    </source>
</evidence>
<comment type="subcellular location">
    <subcellularLocation>
        <location evidence="1 10">Cell outer membrane</location>
        <topology evidence="1 10">Multi-pass membrane protein</topology>
    </subcellularLocation>
</comment>
<evidence type="ECO:0000256" key="5">
    <source>
        <dbReference type="ARBA" id="ARBA00022692"/>
    </source>
</evidence>
<keyword evidence="6 11" id="KW-0798">TonB box</keyword>
<evidence type="ECO:0000259" key="15">
    <source>
        <dbReference type="Pfam" id="PF07715"/>
    </source>
</evidence>
<dbReference type="GO" id="GO:0033214">
    <property type="term" value="P:siderophore-iron import into cell"/>
    <property type="evidence" value="ECO:0007669"/>
    <property type="project" value="TreeGrafter"/>
</dbReference>
<evidence type="ECO:0000256" key="7">
    <source>
        <dbReference type="ARBA" id="ARBA00023136"/>
    </source>
</evidence>
<dbReference type="InterPro" id="IPR036942">
    <property type="entry name" value="Beta-barrel_TonB_sf"/>
</dbReference>
<comment type="similarity">
    <text evidence="2 10 11">Belongs to the TonB-dependent receptor family.</text>
</comment>
<proteinExistence type="inferred from homology"/>
<evidence type="ECO:0000256" key="1">
    <source>
        <dbReference type="ARBA" id="ARBA00004571"/>
    </source>
</evidence>
<evidence type="ECO:0000256" key="4">
    <source>
        <dbReference type="ARBA" id="ARBA00022452"/>
    </source>
</evidence>
<dbReference type="KEGG" id="xyk:GT347_06355"/>
<dbReference type="PANTHER" id="PTHR30442">
    <property type="entry name" value="IRON III DICITRATE TRANSPORT PROTEIN FECA"/>
    <property type="match status" value="1"/>
</dbReference>
<dbReference type="InterPro" id="IPR037066">
    <property type="entry name" value="Plug_dom_sf"/>
</dbReference>
<dbReference type="Gene3D" id="2.170.130.10">
    <property type="entry name" value="TonB-dependent receptor, plug domain"/>
    <property type="match status" value="1"/>
</dbReference>
<keyword evidence="8 16" id="KW-0675">Receptor</keyword>
<dbReference type="PROSITE" id="PS52016">
    <property type="entry name" value="TONB_DEPENDENT_REC_3"/>
    <property type="match status" value="1"/>
</dbReference>
<evidence type="ECO:0000259" key="14">
    <source>
        <dbReference type="Pfam" id="PF00593"/>
    </source>
</evidence>
<name>A0A857J168_9BURK</name>